<dbReference type="EMBL" id="BX284602">
    <property type="protein sequence ID" value="CCD68744.1"/>
    <property type="molecule type" value="Genomic_DNA"/>
</dbReference>
<dbReference type="STRING" id="6239.EEED8.14.1"/>
<dbReference type="HOGENOM" id="CLU_785802_0_0_1"/>
<dbReference type="PhylomeDB" id="Q19069"/>
<dbReference type="Bgee" id="WBGene00017142">
    <property type="expression patterns" value="Expressed in germ line (C elegans) and 4 other cell types or tissues"/>
</dbReference>
<reference evidence="2 3" key="1">
    <citation type="journal article" date="1998" name="Science">
        <title>Genome sequence of the nematode C. elegans: a platform for investigating biology.</title>
        <authorList>
            <consortium name="The C. elegans sequencing consortium"/>
            <person name="Sulson J.E."/>
            <person name="Waterston R."/>
        </authorList>
    </citation>
    <scope>NUCLEOTIDE SEQUENCE [LARGE SCALE GENOMIC DNA]</scope>
    <source>
        <strain evidence="2 3">Bristol N2</strain>
    </source>
</reference>
<proteinExistence type="predicted"/>
<name>Q19069_CAEEL</name>
<dbReference type="KEGG" id="cel:CELE_EEED8.14"/>
<evidence type="ECO:0000313" key="4">
    <source>
        <dbReference type="WormBase" id="EEED8.14"/>
    </source>
</evidence>
<organism evidence="2 3">
    <name type="scientific">Caenorhabditis elegans</name>
    <dbReference type="NCBI Taxonomy" id="6239"/>
    <lineage>
        <taxon>Eukaryota</taxon>
        <taxon>Metazoa</taxon>
        <taxon>Ecdysozoa</taxon>
        <taxon>Nematoda</taxon>
        <taxon>Chromadorea</taxon>
        <taxon>Rhabditida</taxon>
        <taxon>Rhabditina</taxon>
        <taxon>Rhabditomorpha</taxon>
        <taxon>Rhabditoidea</taxon>
        <taxon>Rhabditidae</taxon>
        <taxon>Peloderinae</taxon>
        <taxon>Caenorhabditis</taxon>
    </lineage>
</organism>
<dbReference type="RefSeq" id="NP_495024.2">
    <property type="nucleotide sequence ID" value="NM_062623.2"/>
</dbReference>
<dbReference type="PeptideAtlas" id="Q19069"/>
<keyword evidence="3" id="KW-1185">Reference proteome</keyword>
<dbReference type="FunCoup" id="Q19069">
    <property type="interactions" value="1"/>
</dbReference>
<feature type="coiled-coil region" evidence="1">
    <location>
        <begin position="86"/>
        <end position="148"/>
    </location>
</feature>
<dbReference type="WormBase" id="EEED8.14">
    <property type="protein sequence ID" value="CE43657"/>
    <property type="gene ID" value="WBGene00017142"/>
</dbReference>
<dbReference type="OrthoDB" id="5851227at2759"/>
<dbReference type="SMR" id="Q19069"/>
<dbReference type="Proteomes" id="UP000001940">
    <property type="component" value="Chromosome II"/>
</dbReference>
<dbReference type="UCSC" id="EEED8.14">
    <property type="organism name" value="c. elegans"/>
</dbReference>
<dbReference type="PaxDb" id="6239-EEED8.14"/>
<sequence>MENFRDYIHSKLQKLHQDTEKMLDMLYQDPPVDPRCTEHFSLLDRKVEIISEVQAIQEKKIGLLNESLMNIQKQPATSEPSNAEFISNTKTELREMRSEIKYVESEQKLQDHELRLMRNDQDNDKKSIQALSVEVTELKSTQRDSENENESIQYQEFKIHKEEVLNDVKSIHGEIMEMKKKQNVSELFNEEVIKEFKAINREMKALGAKGYNEKKEKMVLIEEEIVGTWKPSSLHNYPHCAKPEDPIRKSQWLNGHLRYSLHGEYLTWKLFVLIDNTWDTVKETTILLGYETKYSDHTETWTFENNHLIIIFKNRTDHTIIKKFFQFTVDGKLHIVYHNLVDDVTCTRIYEKE</sequence>
<protein>
    <submittedName>
        <fullName evidence="2">MATH domain-containing protein</fullName>
    </submittedName>
</protein>
<dbReference type="AGR" id="WB:WBGene00017142"/>
<dbReference type="SUPFAM" id="SSF50814">
    <property type="entry name" value="Lipocalins"/>
    <property type="match status" value="1"/>
</dbReference>
<evidence type="ECO:0000313" key="3">
    <source>
        <dbReference type="Proteomes" id="UP000001940"/>
    </source>
</evidence>
<accession>Q19069</accession>
<dbReference type="eggNOG" id="ENOG502QPQC">
    <property type="taxonomic scope" value="Eukaryota"/>
</dbReference>
<evidence type="ECO:0000256" key="1">
    <source>
        <dbReference type="SAM" id="Coils"/>
    </source>
</evidence>
<gene>
    <name evidence="2" type="ORF">CELE_EEED8.14</name>
    <name evidence="2 4" type="ORF">EEED8.14</name>
</gene>
<keyword evidence="1" id="KW-0175">Coiled coil</keyword>
<dbReference type="GeneID" id="184046"/>
<evidence type="ECO:0000313" key="2">
    <source>
        <dbReference type="EMBL" id="CCD68744.1"/>
    </source>
</evidence>
<dbReference type="InterPro" id="IPR012674">
    <property type="entry name" value="Calycin"/>
</dbReference>
<dbReference type="AlphaFoldDB" id="Q19069"/>
<dbReference type="CTD" id="184046"/>
<dbReference type="InParanoid" id="Q19069"/>